<dbReference type="CDD" id="cd13670">
    <property type="entry name" value="PBP2_TRAP_Tp0957_like"/>
    <property type="match status" value="1"/>
</dbReference>
<dbReference type="GO" id="GO:0055085">
    <property type="term" value="P:transmembrane transport"/>
    <property type="evidence" value="ECO:0007669"/>
    <property type="project" value="InterPro"/>
</dbReference>
<dbReference type="InterPro" id="IPR018389">
    <property type="entry name" value="DctP_fam"/>
</dbReference>
<reference evidence="2" key="1">
    <citation type="submission" date="2018-06" db="EMBL/GenBank/DDBJ databases">
        <authorList>
            <person name="Zhirakovskaya E."/>
        </authorList>
    </citation>
    <scope>NUCLEOTIDE SEQUENCE</scope>
</reference>
<dbReference type="InterPro" id="IPR038404">
    <property type="entry name" value="TRAP_DctP_sf"/>
</dbReference>
<protein>
    <submittedName>
        <fullName evidence="2">TRAP-type C4-dicarboxylate transport system, periplasmic component</fullName>
    </submittedName>
</protein>
<sequence length="345" mass="38869">MTRKLKTIAWVLFAALLPFSASASDSYVLKFATLAPSGTTWMNILQEWGDEVKTRSNGRLVFKFYPGGVQGDEPDVLKKMRFNQLQGGAFTGYGIGRMYSPARVLELPFLFDNIEEVDLVRHHFTPTFQQGFRDNGYELLGWMEVGFIHMFSTEPIRSLEDMRSRRVWLWQGDPMGKAFFMASGISPVPLSIIDVYTSLSTGLIDTVYAPPLGAIALQWFTKTKYVSSVQLTNGTGGLIVSRRFFDKLPDDLKTLLRETGYRFGEKLVSATRVDNAKSIDILKKRGLQFIEPDEGMNNDKLQAISNNAAKQLIESNYIPSDIYEETRKLLNQHRSVHAAADAPGR</sequence>
<evidence type="ECO:0000256" key="1">
    <source>
        <dbReference type="ARBA" id="ARBA00022729"/>
    </source>
</evidence>
<dbReference type="Pfam" id="PF03480">
    <property type="entry name" value="DctP"/>
    <property type="match status" value="1"/>
</dbReference>
<evidence type="ECO:0000313" key="2">
    <source>
        <dbReference type="EMBL" id="VAW77584.1"/>
    </source>
</evidence>
<gene>
    <name evidence="2" type="ORF">MNBD_GAMMA15-1008</name>
</gene>
<dbReference type="PANTHER" id="PTHR33376">
    <property type="match status" value="1"/>
</dbReference>
<dbReference type="AlphaFoldDB" id="A0A3B0Z867"/>
<name>A0A3B0Z867_9ZZZZ</name>
<dbReference type="EMBL" id="UOFN01000079">
    <property type="protein sequence ID" value="VAW77584.1"/>
    <property type="molecule type" value="Genomic_DNA"/>
</dbReference>
<dbReference type="NCBIfam" id="NF037995">
    <property type="entry name" value="TRAP_S1"/>
    <property type="match status" value="1"/>
</dbReference>
<accession>A0A3B0Z867</accession>
<dbReference type="PANTHER" id="PTHR33376:SF4">
    <property type="entry name" value="SIALIC ACID-BINDING PERIPLASMIC PROTEIN SIAP"/>
    <property type="match status" value="1"/>
</dbReference>
<organism evidence="2">
    <name type="scientific">hydrothermal vent metagenome</name>
    <dbReference type="NCBI Taxonomy" id="652676"/>
    <lineage>
        <taxon>unclassified sequences</taxon>
        <taxon>metagenomes</taxon>
        <taxon>ecological metagenomes</taxon>
    </lineage>
</organism>
<proteinExistence type="predicted"/>
<keyword evidence="1" id="KW-0732">Signal</keyword>
<dbReference type="Gene3D" id="3.40.190.170">
    <property type="entry name" value="Bacterial extracellular solute-binding protein, family 7"/>
    <property type="match status" value="1"/>
</dbReference>